<reference evidence="1" key="1">
    <citation type="submission" date="2019-08" db="EMBL/GenBank/DDBJ databases">
        <authorList>
            <person name="Kucharzyk K."/>
            <person name="Murdoch R.W."/>
            <person name="Higgins S."/>
            <person name="Loffler F."/>
        </authorList>
    </citation>
    <scope>NUCLEOTIDE SEQUENCE</scope>
</reference>
<evidence type="ECO:0000313" key="1">
    <source>
        <dbReference type="EMBL" id="MPN26237.1"/>
    </source>
</evidence>
<dbReference type="AlphaFoldDB" id="A0A645GH19"/>
<accession>A0A645GH19</accession>
<comment type="caution">
    <text evidence="1">The sequence shown here is derived from an EMBL/GenBank/DDBJ whole genome shotgun (WGS) entry which is preliminary data.</text>
</comment>
<dbReference type="GO" id="GO:0015562">
    <property type="term" value="F:efflux transmembrane transporter activity"/>
    <property type="evidence" value="ECO:0007669"/>
    <property type="project" value="TreeGrafter"/>
</dbReference>
<organism evidence="1">
    <name type="scientific">bioreactor metagenome</name>
    <dbReference type="NCBI Taxonomy" id="1076179"/>
    <lineage>
        <taxon>unclassified sequences</taxon>
        <taxon>metagenomes</taxon>
        <taxon>ecological metagenomes</taxon>
    </lineage>
</organism>
<sequence>MKLGSHIDNESTLLEIIDPTTFQAKLSVFPNDVPYIKKGQLTRIKLTNNNDTYSAILSSIGNTINDSSKTIDCFANINDKNFNLTINNIFIEAEIITKTDSAKALPIEAIIKSGNKHYILTLAKESDNKYFFNKIEVKIGRQNSKYVEFLNYNSNDKIIVKGTYNIIL</sequence>
<evidence type="ECO:0008006" key="2">
    <source>
        <dbReference type="Google" id="ProtNLM"/>
    </source>
</evidence>
<dbReference type="PANTHER" id="PTHR30469:SF15">
    <property type="entry name" value="HLYD FAMILY OF SECRETION PROTEINS"/>
    <property type="match status" value="1"/>
</dbReference>
<protein>
    <recommendedName>
        <fullName evidence="2">RND efflux pump membrane fusion protein barrel-sandwich domain-containing protein</fullName>
    </recommendedName>
</protein>
<dbReference type="EMBL" id="VSSQ01075697">
    <property type="protein sequence ID" value="MPN26237.1"/>
    <property type="molecule type" value="Genomic_DNA"/>
</dbReference>
<dbReference type="PANTHER" id="PTHR30469">
    <property type="entry name" value="MULTIDRUG RESISTANCE PROTEIN MDTA"/>
    <property type="match status" value="1"/>
</dbReference>
<proteinExistence type="predicted"/>
<dbReference type="Gene3D" id="2.40.30.170">
    <property type="match status" value="1"/>
</dbReference>
<dbReference type="GO" id="GO:1990281">
    <property type="term" value="C:efflux pump complex"/>
    <property type="evidence" value="ECO:0007669"/>
    <property type="project" value="TreeGrafter"/>
</dbReference>
<name>A0A645GH19_9ZZZZ</name>
<gene>
    <name evidence="1" type="ORF">SDC9_173661</name>
</gene>